<sequence length="166" mass="18829">MNLPLRIAPRWWALGLLAVTAACGSASKGPSPMGGRAVAGDTVSLVQYYVRPDGRDRFERFVRESYWPAVQEVARKNPERVRGFRQARIIFPTRANPDGSFTYVFLLDPMVTGESYRILELLQQVYPAAEAEQRYRQWAETWIRPFTSQVFVQSGPSRDGGSSDRQ</sequence>
<name>A0A841H2U2_9BACT</name>
<proteinExistence type="predicted"/>
<dbReference type="AlphaFoldDB" id="A0A841H2U2"/>
<organism evidence="2 3">
    <name type="scientific">Longimicrobium terrae</name>
    <dbReference type="NCBI Taxonomy" id="1639882"/>
    <lineage>
        <taxon>Bacteria</taxon>
        <taxon>Pseudomonadati</taxon>
        <taxon>Gemmatimonadota</taxon>
        <taxon>Longimicrobiia</taxon>
        <taxon>Longimicrobiales</taxon>
        <taxon>Longimicrobiaceae</taxon>
        <taxon>Longimicrobium</taxon>
    </lineage>
</organism>
<evidence type="ECO:0000313" key="2">
    <source>
        <dbReference type="EMBL" id="MBB6072314.1"/>
    </source>
</evidence>
<evidence type="ECO:0000313" key="3">
    <source>
        <dbReference type="Proteomes" id="UP000582837"/>
    </source>
</evidence>
<dbReference type="RefSeq" id="WP_170036479.1">
    <property type="nucleotide sequence ID" value="NZ_JABDTL010000002.1"/>
</dbReference>
<keyword evidence="3" id="KW-1185">Reference proteome</keyword>
<dbReference type="PROSITE" id="PS51257">
    <property type="entry name" value="PROKAR_LIPOPROTEIN"/>
    <property type="match status" value="1"/>
</dbReference>
<keyword evidence="1" id="KW-0732">Signal</keyword>
<dbReference type="Proteomes" id="UP000582837">
    <property type="component" value="Unassembled WGS sequence"/>
</dbReference>
<evidence type="ECO:0008006" key="4">
    <source>
        <dbReference type="Google" id="ProtNLM"/>
    </source>
</evidence>
<dbReference type="EMBL" id="JACHIA010000014">
    <property type="protein sequence ID" value="MBB6072314.1"/>
    <property type="molecule type" value="Genomic_DNA"/>
</dbReference>
<gene>
    <name evidence="2" type="ORF">HNQ61_003976</name>
</gene>
<protein>
    <recommendedName>
        <fullName evidence="4">NIPSNAP domain-containing protein</fullName>
    </recommendedName>
</protein>
<feature type="signal peptide" evidence="1">
    <location>
        <begin position="1"/>
        <end position="28"/>
    </location>
</feature>
<reference evidence="2 3" key="1">
    <citation type="submission" date="2020-08" db="EMBL/GenBank/DDBJ databases">
        <title>Genomic Encyclopedia of Type Strains, Phase IV (KMG-IV): sequencing the most valuable type-strain genomes for metagenomic binning, comparative biology and taxonomic classification.</title>
        <authorList>
            <person name="Goeker M."/>
        </authorList>
    </citation>
    <scope>NUCLEOTIDE SEQUENCE [LARGE SCALE GENOMIC DNA]</scope>
    <source>
        <strain evidence="2 3">DSM 29007</strain>
    </source>
</reference>
<accession>A0A841H2U2</accession>
<evidence type="ECO:0000256" key="1">
    <source>
        <dbReference type="SAM" id="SignalP"/>
    </source>
</evidence>
<comment type="caution">
    <text evidence="2">The sequence shown here is derived from an EMBL/GenBank/DDBJ whole genome shotgun (WGS) entry which is preliminary data.</text>
</comment>
<feature type="chain" id="PRO_5032745944" description="NIPSNAP domain-containing protein" evidence="1">
    <location>
        <begin position="29"/>
        <end position="166"/>
    </location>
</feature>